<dbReference type="SUPFAM" id="SSF46785">
    <property type="entry name" value="Winged helix' DNA-binding domain"/>
    <property type="match status" value="1"/>
</dbReference>
<dbReference type="AlphaFoldDB" id="A0A2M7V488"/>
<dbReference type="Proteomes" id="UP000230078">
    <property type="component" value="Unassembled WGS sequence"/>
</dbReference>
<sequence>MYTIAERAILEALNTERHQWYLRELVKAMGEKILSREVNDKLLRRSVYKDLTRLIYRSLVECRWETYDEWKERTSHLTDSPRLRVYWITDEGIRQLSS</sequence>
<gene>
    <name evidence="1" type="ORF">COX83_02235</name>
</gene>
<evidence type="ECO:0008006" key="3">
    <source>
        <dbReference type="Google" id="ProtNLM"/>
    </source>
</evidence>
<name>A0A2M7V488_9BACT</name>
<comment type="caution">
    <text evidence="1">The sequence shown here is derived from an EMBL/GenBank/DDBJ whole genome shotgun (WGS) entry which is preliminary data.</text>
</comment>
<accession>A0A2M7V488</accession>
<evidence type="ECO:0000313" key="2">
    <source>
        <dbReference type="Proteomes" id="UP000230078"/>
    </source>
</evidence>
<dbReference type="EMBL" id="PFPI01000028">
    <property type="protein sequence ID" value="PIZ93356.1"/>
    <property type="molecule type" value="Genomic_DNA"/>
</dbReference>
<evidence type="ECO:0000313" key="1">
    <source>
        <dbReference type="EMBL" id="PIZ93356.1"/>
    </source>
</evidence>
<protein>
    <recommendedName>
        <fullName evidence="3">Transcription regulator PadR N-terminal domain-containing protein</fullName>
    </recommendedName>
</protein>
<reference evidence="2" key="1">
    <citation type="submission" date="2017-09" db="EMBL/GenBank/DDBJ databases">
        <title>Depth-based differentiation of microbial function through sediment-hosted aquifers and enrichment of novel symbionts in the deep terrestrial subsurface.</title>
        <authorList>
            <person name="Probst A.J."/>
            <person name="Ladd B."/>
            <person name="Jarett J.K."/>
            <person name="Geller-Mcgrath D.E."/>
            <person name="Sieber C.M.K."/>
            <person name="Emerson J.B."/>
            <person name="Anantharaman K."/>
            <person name="Thomas B.C."/>
            <person name="Malmstrom R."/>
            <person name="Stieglmeier M."/>
            <person name="Klingl A."/>
            <person name="Woyke T."/>
            <person name="Ryan C.M."/>
            <person name="Banfield J.F."/>
        </authorList>
    </citation>
    <scope>NUCLEOTIDE SEQUENCE [LARGE SCALE GENOMIC DNA]</scope>
</reference>
<proteinExistence type="predicted"/>
<organism evidence="1 2">
    <name type="scientific">Candidatus Magasanikbacteria bacterium CG_4_10_14_0_2_um_filter_41_31</name>
    <dbReference type="NCBI Taxonomy" id="1974639"/>
    <lineage>
        <taxon>Bacteria</taxon>
        <taxon>Candidatus Magasanikiibacteriota</taxon>
    </lineage>
</organism>
<dbReference type="InterPro" id="IPR036388">
    <property type="entry name" value="WH-like_DNA-bd_sf"/>
</dbReference>
<dbReference type="InterPro" id="IPR036390">
    <property type="entry name" value="WH_DNA-bd_sf"/>
</dbReference>
<dbReference type="Gene3D" id="1.10.10.10">
    <property type="entry name" value="Winged helix-like DNA-binding domain superfamily/Winged helix DNA-binding domain"/>
    <property type="match status" value="1"/>
</dbReference>